<dbReference type="InterPro" id="IPR024344">
    <property type="entry name" value="MDMPI_metal-binding"/>
</dbReference>
<keyword evidence="4" id="KW-1185">Reference proteome</keyword>
<dbReference type="GeneID" id="98051024"/>
<dbReference type="Pfam" id="PF11716">
    <property type="entry name" value="MDMPI_N"/>
    <property type="match status" value="1"/>
</dbReference>
<evidence type="ECO:0000313" key="4">
    <source>
        <dbReference type="Proteomes" id="UP000549695"/>
    </source>
</evidence>
<dbReference type="RefSeq" id="WP_246352648.1">
    <property type="nucleotide sequence ID" value="NZ_BAAAJZ010000008.1"/>
</dbReference>
<sequence length="289" mass="30868">MILTYPNSAIVMHDSPQPAHMFRDRGYEFMTTTPDRTAVDPYAAVLLAENDRLATLLTTADPATPVPTCPGWSLLQLLRHVGRGHRWAARMVATGATEALDPREVPGGKPPEGGPEVAAQWLRDGATELLDAVVAAGPTAPVWTFTGPQPSAWWVRRRLHEATVHRADAAVALGAPFPIDPQVAADGVSEWLGLLAARPAADEPPLADGATLHLHSTDDVPDAAGEWMVRGASGRVVWEHGHGKGDAAVRGAAADLLRGVTRRIPADDDRLQVLGDAEVWTGWLARTGY</sequence>
<dbReference type="GO" id="GO:0046872">
    <property type="term" value="F:metal ion binding"/>
    <property type="evidence" value="ECO:0007669"/>
    <property type="project" value="InterPro"/>
</dbReference>
<evidence type="ECO:0000259" key="2">
    <source>
        <dbReference type="Pfam" id="PF11716"/>
    </source>
</evidence>
<dbReference type="EMBL" id="JACCCZ010000001">
    <property type="protein sequence ID" value="NYG00934.1"/>
    <property type="molecule type" value="Genomic_DNA"/>
</dbReference>
<reference evidence="3 4" key="1">
    <citation type="submission" date="2020-07" db="EMBL/GenBank/DDBJ databases">
        <title>Sequencing the genomes of 1000 actinobacteria strains.</title>
        <authorList>
            <person name="Klenk H.-P."/>
        </authorList>
    </citation>
    <scope>NUCLEOTIDE SEQUENCE [LARGE SCALE GENOMIC DNA]</scope>
    <source>
        <strain evidence="3 4">DSM 44749</strain>
    </source>
</reference>
<dbReference type="PANTHER" id="PTHR40758:SF1">
    <property type="entry name" value="CONSERVED PROTEIN"/>
    <property type="match status" value="1"/>
</dbReference>
<feature type="domain" description="Mycothiol-dependent maleylpyruvate isomerase metal-binding" evidence="2">
    <location>
        <begin position="47"/>
        <end position="170"/>
    </location>
</feature>
<comment type="caution">
    <text evidence="3">The sequence shown here is derived from an EMBL/GenBank/DDBJ whole genome shotgun (WGS) entry which is preliminary data.</text>
</comment>
<dbReference type="PANTHER" id="PTHR40758">
    <property type="entry name" value="CONSERVED PROTEIN"/>
    <property type="match status" value="1"/>
</dbReference>
<gene>
    <name evidence="3" type="ORF">HDA37_001219</name>
</gene>
<protein>
    <submittedName>
        <fullName evidence="3">Uncharacterized protein (TIGR03083 family)</fullName>
    </submittedName>
</protein>
<dbReference type="NCBIfam" id="TIGR03083">
    <property type="entry name" value="maleylpyruvate isomerase family mycothiol-dependent enzyme"/>
    <property type="match status" value="1"/>
</dbReference>
<evidence type="ECO:0000313" key="3">
    <source>
        <dbReference type="EMBL" id="NYG00934.1"/>
    </source>
</evidence>
<accession>A0A852W292</accession>
<dbReference type="GO" id="GO:0005886">
    <property type="term" value="C:plasma membrane"/>
    <property type="evidence" value="ECO:0007669"/>
    <property type="project" value="TreeGrafter"/>
</dbReference>
<dbReference type="AlphaFoldDB" id="A0A852W292"/>
<proteinExistence type="predicted"/>
<dbReference type="Proteomes" id="UP000549695">
    <property type="component" value="Unassembled WGS sequence"/>
</dbReference>
<dbReference type="SUPFAM" id="SSF109854">
    <property type="entry name" value="DinB/YfiT-like putative metalloenzymes"/>
    <property type="match status" value="1"/>
</dbReference>
<dbReference type="Pfam" id="PF07398">
    <property type="entry name" value="MDMPI_C"/>
    <property type="match status" value="1"/>
</dbReference>
<name>A0A852W292_PSEA5</name>
<feature type="domain" description="MDMPI C-terminal" evidence="1">
    <location>
        <begin position="183"/>
        <end position="280"/>
    </location>
</feature>
<dbReference type="InterPro" id="IPR010872">
    <property type="entry name" value="MDMPI_C-term_domain"/>
</dbReference>
<organism evidence="3 4">
    <name type="scientific">Pseudonocardia alni</name>
    <name type="common">Amycolata alni</name>
    <dbReference type="NCBI Taxonomy" id="33907"/>
    <lineage>
        <taxon>Bacteria</taxon>
        <taxon>Bacillati</taxon>
        <taxon>Actinomycetota</taxon>
        <taxon>Actinomycetes</taxon>
        <taxon>Pseudonocardiales</taxon>
        <taxon>Pseudonocardiaceae</taxon>
        <taxon>Pseudonocardia</taxon>
    </lineage>
</organism>
<dbReference type="InterPro" id="IPR034660">
    <property type="entry name" value="DinB/YfiT-like"/>
</dbReference>
<dbReference type="InterPro" id="IPR017517">
    <property type="entry name" value="Maleyloyr_isom"/>
</dbReference>
<evidence type="ECO:0000259" key="1">
    <source>
        <dbReference type="Pfam" id="PF07398"/>
    </source>
</evidence>